<feature type="domain" description="Apiosidase-like catalytic" evidence="3">
    <location>
        <begin position="518"/>
        <end position="742"/>
    </location>
</feature>
<dbReference type="RefSeq" id="WP_145032371.1">
    <property type="nucleotide sequence ID" value="NZ_CP036271.1"/>
</dbReference>
<dbReference type="InterPro" id="IPR025277">
    <property type="entry name" value="Apiosidase-like_cat_dom"/>
</dbReference>
<evidence type="ECO:0000259" key="4">
    <source>
        <dbReference type="Pfam" id="PF16586"/>
    </source>
</evidence>
<accession>A0A517SIF5</accession>
<dbReference type="InterPro" id="IPR013783">
    <property type="entry name" value="Ig-like_fold"/>
</dbReference>
<gene>
    <name evidence="5" type="ORF">Pan44_39350</name>
</gene>
<evidence type="ECO:0000259" key="3">
    <source>
        <dbReference type="Pfam" id="PF13204"/>
    </source>
</evidence>
<dbReference type="SUPFAM" id="SSF89372">
    <property type="entry name" value="Fucose-specific lectin"/>
    <property type="match status" value="1"/>
</dbReference>
<dbReference type="Gene3D" id="2.60.40.10">
    <property type="entry name" value="Immunoglobulins"/>
    <property type="match status" value="1"/>
</dbReference>
<feature type="signal peptide" evidence="2">
    <location>
        <begin position="1"/>
        <end position="27"/>
    </location>
</feature>
<protein>
    <submittedName>
        <fullName evidence="5">Endoglucanase</fullName>
    </submittedName>
</protein>
<dbReference type="InParanoid" id="A0A517SIF5"/>
<evidence type="ECO:0000256" key="2">
    <source>
        <dbReference type="SAM" id="SignalP"/>
    </source>
</evidence>
<feature type="region of interest" description="Disordered" evidence="1">
    <location>
        <begin position="837"/>
        <end position="860"/>
    </location>
</feature>
<dbReference type="AlphaFoldDB" id="A0A517SIF5"/>
<name>A0A517SIF5_9PLAN</name>
<sequence precursor="true">MEKLVIARPRIILAAVLLVAQSTAAVAAESVARGGLPDLTVDSRGGVHLVYVRDGMLFHRERAVPTGKWSEEQNTGLKAGLAHRSDPEVVTDSRNRPHVLVGSGYAWRDGTKWIATPMEIVRDTAMAIDSKDNVYVIRRRGHQGGHIGLFVRSAGSTSFEPLPDPDIADGLPIGRNDHVYGHVFVGRDDSLFVVYRHAAPDRCSFRVSTDGGRTWKGGGVNNDDAEAPSGALGGDRRTYVVTGLGNAFRWRDADLRWEPLGRAIEAEGRELPIVTADASGNVFVSGFGGDINVGVGGKWIGRKVLPSVSGKSIGFVDLARTKDGKFVYAAWEEGDGVAITDDSAGAVGEFDLCFSKVDPALEFRDDAPVADEESGGKRRAARAEAEVVSARAPLWGRFEAALENRTPCSDPYRDVSLEVTATRPDGKELKLDGFYDGEFTWRFRVLMDQVGEWRYSAAFSDGSRSAAGTFQCIPSDSPGPVDRDETNPIWFGYRGNGHGLVRGFHVGDRFFAENWPDRERRAFLDWAQGQGYNLLSIASHFVNRQEPKRGAGWRTPDLWPLNAAEYRRTEAILDDLARRRMIVFPFAGFFGQNSDYPRDPRDQQLYIRYTIARFGTYPNLMWNVAGPEPAAGNWMSETDVRRLGELIDRLDPYDRLLSVHNKTGRDTYRDADWTTYGIVQGPKTIDRELLSRDLLGWRHPQKPLLAQETLWSGNINHIGRIGRDYTNDDLRKNAWVINMSAAALVFADNGGGKSSDGFSGTLDLSSRDQPRHDAIRAPWDYLESIPFHRLSPRQDLVDRGYCLAEPGRCYLVYIDSPGSVHVKLEGGPYEAVWVDGSNPKERRRAGPASDGVNLASPTDGDDWLLELTRVAP</sequence>
<dbReference type="Gene3D" id="3.20.20.80">
    <property type="entry name" value="Glycosidases"/>
    <property type="match status" value="1"/>
</dbReference>
<dbReference type="InterPro" id="IPR032260">
    <property type="entry name" value="DUF5060"/>
</dbReference>
<evidence type="ECO:0000256" key="1">
    <source>
        <dbReference type="SAM" id="MobiDB-lite"/>
    </source>
</evidence>
<reference evidence="5 6" key="1">
    <citation type="submission" date="2019-02" db="EMBL/GenBank/DDBJ databases">
        <title>Deep-cultivation of Planctomycetes and their phenomic and genomic characterization uncovers novel biology.</title>
        <authorList>
            <person name="Wiegand S."/>
            <person name="Jogler M."/>
            <person name="Boedeker C."/>
            <person name="Pinto D."/>
            <person name="Vollmers J."/>
            <person name="Rivas-Marin E."/>
            <person name="Kohn T."/>
            <person name="Peeters S.H."/>
            <person name="Heuer A."/>
            <person name="Rast P."/>
            <person name="Oberbeckmann S."/>
            <person name="Bunk B."/>
            <person name="Jeske O."/>
            <person name="Meyerdierks A."/>
            <person name="Storesund J.E."/>
            <person name="Kallscheuer N."/>
            <person name="Luecker S."/>
            <person name="Lage O.M."/>
            <person name="Pohl T."/>
            <person name="Merkel B.J."/>
            <person name="Hornburger P."/>
            <person name="Mueller R.-W."/>
            <person name="Bruemmer F."/>
            <person name="Labrenz M."/>
            <person name="Spormann A.M."/>
            <person name="Op den Camp H."/>
            <person name="Overmann J."/>
            <person name="Amann R."/>
            <person name="Jetten M.S.M."/>
            <person name="Mascher T."/>
            <person name="Medema M.H."/>
            <person name="Devos D.P."/>
            <person name="Kaster A.-K."/>
            <person name="Ovreas L."/>
            <person name="Rohde M."/>
            <person name="Galperin M.Y."/>
            <person name="Jogler C."/>
        </authorList>
    </citation>
    <scope>NUCLEOTIDE SEQUENCE [LARGE SCALE GENOMIC DNA]</scope>
    <source>
        <strain evidence="5 6">Pan44</strain>
    </source>
</reference>
<dbReference type="Proteomes" id="UP000315700">
    <property type="component" value="Chromosome"/>
</dbReference>
<keyword evidence="2" id="KW-0732">Signal</keyword>
<feature type="domain" description="DUF5060" evidence="4">
    <location>
        <begin position="394"/>
        <end position="459"/>
    </location>
</feature>
<feature type="chain" id="PRO_5021832169" evidence="2">
    <location>
        <begin position="28"/>
        <end position="872"/>
    </location>
</feature>
<dbReference type="KEGG" id="ccos:Pan44_39350"/>
<organism evidence="5 6">
    <name type="scientific">Caulifigura coniformis</name>
    <dbReference type="NCBI Taxonomy" id="2527983"/>
    <lineage>
        <taxon>Bacteria</taxon>
        <taxon>Pseudomonadati</taxon>
        <taxon>Planctomycetota</taxon>
        <taxon>Planctomycetia</taxon>
        <taxon>Planctomycetales</taxon>
        <taxon>Planctomycetaceae</taxon>
        <taxon>Caulifigura</taxon>
    </lineage>
</organism>
<dbReference type="Pfam" id="PF16586">
    <property type="entry name" value="DUF5060"/>
    <property type="match status" value="1"/>
</dbReference>
<keyword evidence="6" id="KW-1185">Reference proteome</keyword>
<evidence type="ECO:0000313" key="5">
    <source>
        <dbReference type="EMBL" id="QDT55887.1"/>
    </source>
</evidence>
<dbReference type="OrthoDB" id="246387at2"/>
<dbReference type="Pfam" id="PF13204">
    <property type="entry name" value="Apiosidase"/>
    <property type="match status" value="1"/>
</dbReference>
<evidence type="ECO:0000313" key="6">
    <source>
        <dbReference type="Proteomes" id="UP000315700"/>
    </source>
</evidence>
<proteinExistence type="predicted"/>
<dbReference type="EMBL" id="CP036271">
    <property type="protein sequence ID" value="QDT55887.1"/>
    <property type="molecule type" value="Genomic_DNA"/>
</dbReference>